<dbReference type="Pfam" id="PF02517">
    <property type="entry name" value="Rce1-like"/>
    <property type="match status" value="1"/>
</dbReference>
<feature type="domain" description="CAAX prenyl protease 2/Lysostaphin resistance protein A-like" evidence="2">
    <location>
        <begin position="163"/>
        <end position="255"/>
    </location>
</feature>
<accession>A0A0U3HWE1</accession>
<dbReference type="STRING" id="446860.AS188_08130"/>
<dbReference type="EMBL" id="CP013254">
    <property type="protein sequence ID" value="ALU39727.1"/>
    <property type="molecule type" value="Genomic_DNA"/>
</dbReference>
<keyword evidence="3" id="KW-0378">Hydrolase</keyword>
<protein>
    <submittedName>
        <fullName evidence="4">CAAX amino protease</fullName>
    </submittedName>
    <submittedName>
        <fullName evidence="3">CAAX protease</fullName>
    </submittedName>
</protein>
<gene>
    <name evidence="3" type="ORF">AS188_08130</name>
    <name evidence="4" type="ORF">KFL01_10840</name>
</gene>
<feature type="transmembrane region" description="Helical" evidence="1">
    <location>
        <begin position="122"/>
        <end position="144"/>
    </location>
</feature>
<dbReference type="RefSeq" id="WP_058858436.1">
    <property type="nucleotide sequence ID" value="NZ_BJZR01000021.1"/>
</dbReference>
<dbReference type="GO" id="GO:0006508">
    <property type="term" value="P:proteolysis"/>
    <property type="evidence" value="ECO:0007669"/>
    <property type="project" value="UniProtKB-KW"/>
</dbReference>
<keyword evidence="6" id="KW-1185">Reference proteome</keyword>
<dbReference type="Proteomes" id="UP000321155">
    <property type="component" value="Unassembled WGS sequence"/>
</dbReference>
<dbReference type="InterPro" id="IPR003675">
    <property type="entry name" value="Rce1/LyrA-like_dom"/>
</dbReference>
<evidence type="ECO:0000256" key="1">
    <source>
        <dbReference type="SAM" id="Phobius"/>
    </source>
</evidence>
<keyword evidence="3" id="KW-0645">Protease</keyword>
<dbReference type="OrthoDB" id="4453618at2"/>
<dbReference type="AlphaFoldDB" id="A0A0U3HWE1"/>
<organism evidence="3 5">
    <name type="scientific">Kocuria flava</name>
    <dbReference type="NCBI Taxonomy" id="446860"/>
    <lineage>
        <taxon>Bacteria</taxon>
        <taxon>Bacillati</taxon>
        <taxon>Actinomycetota</taxon>
        <taxon>Actinomycetes</taxon>
        <taxon>Micrococcales</taxon>
        <taxon>Micrococcaceae</taxon>
        <taxon>Kocuria</taxon>
    </lineage>
</organism>
<dbReference type="KEGG" id="kfv:AS188_08130"/>
<evidence type="ECO:0000313" key="3">
    <source>
        <dbReference type="EMBL" id="ALU39727.1"/>
    </source>
</evidence>
<evidence type="ECO:0000313" key="5">
    <source>
        <dbReference type="Proteomes" id="UP000057181"/>
    </source>
</evidence>
<feature type="transmembrane region" description="Helical" evidence="1">
    <location>
        <begin position="243"/>
        <end position="264"/>
    </location>
</feature>
<evidence type="ECO:0000259" key="2">
    <source>
        <dbReference type="Pfam" id="PF02517"/>
    </source>
</evidence>
<keyword evidence="1" id="KW-0472">Membrane</keyword>
<reference evidence="4 6" key="2">
    <citation type="submission" date="2019-07" db="EMBL/GenBank/DDBJ databases">
        <title>Whole genome shotgun sequence of Kocuria flava NBRC 107626.</title>
        <authorList>
            <person name="Hosoyama A."/>
            <person name="Uohara A."/>
            <person name="Ohji S."/>
            <person name="Ichikawa N."/>
        </authorList>
    </citation>
    <scope>NUCLEOTIDE SEQUENCE [LARGE SCALE GENOMIC DNA]</scope>
    <source>
        <strain evidence="4 6">NBRC 107626</strain>
    </source>
</reference>
<dbReference type="EMBL" id="BJZR01000021">
    <property type="protein sequence ID" value="GEO91778.1"/>
    <property type="molecule type" value="Genomic_DNA"/>
</dbReference>
<dbReference type="GO" id="GO:0004175">
    <property type="term" value="F:endopeptidase activity"/>
    <property type="evidence" value="ECO:0007669"/>
    <property type="project" value="UniProtKB-ARBA"/>
</dbReference>
<sequence length="265" mass="27622">MSTPAVPDPPATPGRAAPVLGSARADLWTQVLLVLGVSLGASAVYAVLSLAEQLARGPLAEAQATLNPALSPLPLLDLARQLAGIGLDLVPVLLALYLLAGSAAALPAVLRRIGLDARMPWPDLGLGAVLFLLMGLGTLALYAAGRALGLTAAVSTSGLGEHWWTVPVLLASALRHALVEEVVVVAFLADRLTRLGWRWPAVLAATAVFRGLYHVYQGVGPFLGNVVMGLVFAELYRRTGRVMPLVVAHFLLDAVGFLGSAWLLG</sequence>
<keyword evidence="1" id="KW-1133">Transmembrane helix</keyword>
<keyword evidence="1" id="KW-0812">Transmembrane</keyword>
<evidence type="ECO:0000313" key="4">
    <source>
        <dbReference type="EMBL" id="GEO91778.1"/>
    </source>
</evidence>
<reference evidence="3 5" key="1">
    <citation type="submission" date="2015-11" db="EMBL/GenBank/DDBJ databases">
        <title>Complete Genome Sequence of Kocuria flava strain HO-9041.</title>
        <authorList>
            <person name="Zhou M."/>
            <person name="Dai J."/>
        </authorList>
    </citation>
    <scope>NUCLEOTIDE SEQUENCE [LARGE SCALE GENOMIC DNA]</scope>
    <source>
        <strain evidence="3 5">HO-9041</strain>
    </source>
</reference>
<dbReference type="Proteomes" id="UP000057181">
    <property type="component" value="Chromosome"/>
</dbReference>
<dbReference type="GO" id="GO:0080120">
    <property type="term" value="P:CAAX-box protein maturation"/>
    <property type="evidence" value="ECO:0007669"/>
    <property type="project" value="UniProtKB-ARBA"/>
</dbReference>
<feature type="transmembrane region" description="Helical" evidence="1">
    <location>
        <begin position="89"/>
        <end position="110"/>
    </location>
</feature>
<name>A0A0U3HWE1_9MICC</name>
<feature type="transmembrane region" description="Helical" evidence="1">
    <location>
        <begin position="31"/>
        <end position="51"/>
    </location>
</feature>
<evidence type="ECO:0000313" key="6">
    <source>
        <dbReference type="Proteomes" id="UP000321155"/>
    </source>
</evidence>
<proteinExistence type="predicted"/>